<keyword evidence="1" id="KW-0418">Kinase</keyword>
<evidence type="ECO:0000313" key="2">
    <source>
        <dbReference type="Proteomes" id="UP000452235"/>
    </source>
</evidence>
<dbReference type="OrthoDB" id="497927at2759"/>
<dbReference type="Gene3D" id="3.40.1190.20">
    <property type="match status" value="1"/>
</dbReference>
<dbReference type="Pfam" id="PF00294">
    <property type="entry name" value="PfkB"/>
    <property type="match status" value="1"/>
</dbReference>
<dbReference type="PANTHER" id="PTHR47098:SF1">
    <property type="entry name" value="PFKB FAMILY CARBOHYDRATE KINASE SUPERFAMILY (AFU_ORTHOLOGUE AFUA_4G09500)"/>
    <property type="match status" value="1"/>
</dbReference>
<dbReference type="GO" id="GO:0016301">
    <property type="term" value="F:kinase activity"/>
    <property type="evidence" value="ECO:0007669"/>
    <property type="project" value="UniProtKB-KW"/>
</dbReference>
<gene>
    <name evidence="1" type="ORF">ATEIFO6365_0003003400</name>
</gene>
<reference evidence="1 2" key="1">
    <citation type="submission" date="2020-01" db="EMBL/GenBank/DDBJ databases">
        <title>Aspergillus terreus IFO 6365 whole genome shotgun sequence.</title>
        <authorList>
            <person name="Kanamasa S."/>
            <person name="Takahashi H."/>
        </authorList>
    </citation>
    <scope>NUCLEOTIDE SEQUENCE [LARGE SCALE GENOMIC DNA]</scope>
    <source>
        <strain evidence="1 2">IFO 6365</strain>
    </source>
</reference>
<evidence type="ECO:0000313" key="1">
    <source>
        <dbReference type="EMBL" id="GFF13981.1"/>
    </source>
</evidence>
<sequence>MDIHRISFTSLGLVVLDEIRLPHREPLTNVVGGSGAYATLGARLFLPGALSSHVGWMLHIGNDFSKSIQARLESWNTTLRIEKESNKPSTRGLLVYKDTTFGPKSFKYTTPILSIEDSSLANTPLLNSKVFHFLETPQTIGHRVSALLARRADADIRERPLIIWEPAPPSCKPENLQACLDAVPFVDIFSPNHLELLALYGESPSATVDKSQIEDLAARFLQRGVGPDGNGTVIVRAGECGCVVSTREIIPTWLPPFYASRDDKVVDPTGAGNAFLGAYAVGYLETGSVIEAACYGSVGASFAIEQVGMPEKTLDRDEELWNGVNVLSRLREYTSRLTRSTS</sequence>
<name>A0A5M3YL15_ASPTE</name>
<comment type="caution">
    <text evidence="1">The sequence shown here is derived from an EMBL/GenBank/DDBJ whole genome shotgun (WGS) entry which is preliminary data.</text>
</comment>
<accession>A0A5M3YL15</accession>
<protein>
    <submittedName>
        <fullName evidence="1">PfkB family kinase</fullName>
    </submittedName>
</protein>
<dbReference type="InterPro" id="IPR029056">
    <property type="entry name" value="Ribokinase-like"/>
</dbReference>
<proteinExistence type="predicted"/>
<keyword evidence="2" id="KW-1185">Reference proteome</keyword>
<dbReference type="VEuPathDB" id="FungiDB:ATEG_00031"/>
<keyword evidence="1" id="KW-0808">Transferase</keyword>
<organism evidence="1 2">
    <name type="scientific">Aspergillus terreus</name>
    <dbReference type="NCBI Taxonomy" id="33178"/>
    <lineage>
        <taxon>Eukaryota</taxon>
        <taxon>Fungi</taxon>
        <taxon>Dikarya</taxon>
        <taxon>Ascomycota</taxon>
        <taxon>Pezizomycotina</taxon>
        <taxon>Eurotiomycetes</taxon>
        <taxon>Eurotiomycetidae</taxon>
        <taxon>Eurotiales</taxon>
        <taxon>Aspergillaceae</taxon>
        <taxon>Aspergillus</taxon>
        <taxon>Aspergillus subgen. Circumdati</taxon>
    </lineage>
</organism>
<dbReference type="EMBL" id="BLJY01000003">
    <property type="protein sequence ID" value="GFF13981.1"/>
    <property type="molecule type" value="Genomic_DNA"/>
</dbReference>
<dbReference type="SUPFAM" id="SSF53613">
    <property type="entry name" value="Ribokinase-like"/>
    <property type="match status" value="1"/>
</dbReference>
<dbReference type="InterPro" id="IPR011611">
    <property type="entry name" value="PfkB_dom"/>
</dbReference>
<dbReference type="AlphaFoldDB" id="A0A5M3YL15"/>
<dbReference type="PANTHER" id="PTHR47098">
    <property type="entry name" value="PROTEIN MAK32"/>
    <property type="match status" value="1"/>
</dbReference>
<dbReference type="Proteomes" id="UP000452235">
    <property type="component" value="Unassembled WGS sequence"/>
</dbReference>